<dbReference type="InterPro" id="IPR020103">
    <property type="entry name" value="PsdUridine_synth_cat_dom_sf"/>
</dbReference>
<evidence type="ECO:0000259" key="6">
    <source>
        <dbReference type="Pfam" id="PF01509"/>
    </source>
</evidence>
<dbReference type="InterPro" id="IPR036974">
    <property type="entry name" value="PUA_sf"/>
</dbReference>
<proteinExistence type="inferred from homology"/>
<evidence type="ECO:0000256" key="1">
    <source>
        <dbReference type="ARBA" id="ARBA00000385"/>
    </source>
</evidence>
<evidence type="ECO:0000259" key="7">
    <source>
        <dbReference type="Pfam" id="PF09157"/>
    </source>
</evidence>
<reference evidence="9 10" key="1">
    <citation type="submission" date="2019-03" db="EMBL/GenBank/DDBJ databases">
        <title>The genome sequence of Nitrosococcus wardiae strain D1FHST reveals the archetypal metabolic capacity of ammonia-oxidizing Gammaproteobacteria.</title>
        <authorList>
            <person name="Wang L."/>
            <person name="Lim C.K."/>
            <person name="Hanson T.E."/>
            <person name="Dang H."/>
            <person name="Klotz M.G."/>
        </authorList>
    </citation>
    <scope>NUCLEOTIDE SEQUENCE [LARGE SCALE GENOMIC DNA]</scope>
    <source>
        <strain evidence="9 10">D1FHS</strain>
    </source>
</reference>
<dbReference type="GO" id="GO:0160148">
    <property type="term" value="F:tRNA pseudouridine(55) synthase activity"/>
    <property type="evidence" value="ECO:0007669"/>
    <property type="project" value="UniProtKB-EC"/>
</dbReference>
<dbReference type="FunFam" id="3.30.2350.10:FF:000011">
    <property type="entry name" value="tRNA pseudouridine synthase B"/>
    <property type="match status" value="1"/>
</dbReference>
<dbReference type="NCBIfam" id="TIGR00431">
    <property type="entry name" value="TruB"/>
    <property type="match status" value="1"/>
</dbReference>
<dbReference type="CDD" id="cd02573">
    <property type="entry name" value="PseudoU_synth_EcTruB"/>
    <property type="match status" value="1"/>
</dbReference>
<dbReference type="EC" id="5.4.99.25" evidence="5"/>
<dbReference type="RefSeq" id="WP_134358284.1">
    <property type="nucleotide sequence ID" value="NZ_CP038033.1"/>
</dbReference>
<feature type="domain" description="Pseudouridine synthase II N-terminal" evidence="6">
    <location>
        <begin position="34"/>
        <end position="182"/>
    </location>
</feature>
<sequence>MRKQRRYQRQNVHGLLLLDKPVGISSNSALQRVKRIYQARKAGHTGSLDPLASGLLPICLGEATKLSGFLLEADKRYQVTCRLGVVTTTGDADGEIIETHPVKELDTQEAAKVLASFSGSQEQMPPMYSAIKRQGQPLYKLARQGIEVEREPRQITIHAIELTALAKEHLSFEVFCSKGTYIRTLAEDIGRALGCGAHVTALRRTQVGCFNAPGMISLEHLEILAKTDAEQLSALLLPLEQVLADWPAVDLIADLAYYLRQGQSVRVPKAPHQGWVRLIERDKGFFGVGQIMEDGRIAPRRLVFTQSG</sequence>
<dbReference type="Gene3D" id="3.30.2350.10">
    <property type="entry name" value="Pseudouridine synthase"/>
    <property type="match status" value="1"/>
</dbReference>
<evidence type="ECO:0000256" key="4">
    <source>
        <dbReference type="ARBA" id="ARBA00023235"/>
    </source>
</evidence>
<gene>
    <name evidence="5 9" type="primary">truB</name>
    <name evidence="9" type="ORF">E3U44_11185</name>
</gene>
<comment type="catalytic activity">
    <reaction evidence="1 5">
        <text>uridine(55) in tRNA = pseudouridine(55) in tRNA</text>
        <dbReference type="Rhea" id="RHEA:42532"/>
        <dbReference type="Rhea" id="RHEA-COMP:10101"/>
        <dbReference type="Rhea" id="RHEA-COMP:10102"/>
        <dbReference type="ChEBI" id="CHEBI:65314"/>
        <dbReference type="ChEBI" id="CHEBI:65315"/>
        <dbReference type="EC" id="5.4.99.25"/>
    </reaction>
</comment>
<feature type="active site" description="Nucleophile" evidence="5">
    <location>
        <position position="49"/>
    </location>
</feature>
<evidence type="ECO:0000256" key="5">
    <source>
        <dbReference type="HAMAP-Rule" id="MF_01080"/>
    </source>
</evidence>
<evidence type="ECO:0000313" key="10">
    <source>
        <dbReference type="Proteomes" id="UP000294325"/>
    </source>
</evidence>
<comment type="function">
    <text evidence="5">Responsible for synthesis of pseudouridine from uracil-55 in the psi GC loop of transfer RNAs.</text>
</comment>
<dbReference type="Gene3D" id="2.30.130.10">
    <property type="entry name" value="PUA domain"/>
    <property type="match status" value="1"/>
</dbReference>
<keyword evidence="4 5" id="KW-0413">Isomerase</keyword>
<feature type="domain" description="tRNA pseudouridylate synthase B C-terminal" evidence="8">
    <location>
        <begin position="183"/>
        <end position="243"/>
    </location>
</feature>
<dbReference type="SUPFAM" id="SSF55120">
    <property type="entry name" value="Pseudouridine synthase"/>
    <property type="match status" value="1"/>
</dbReference>
<comment type="similarity">
    <text evidence="2 5">Belongs to the pseudouridine synthase TruB family. Type 1 subfamily.</text>
</comment>
<dbReference type="Pfam" id="PF01509">
    <property type="entry name" value="TruB_N"/>
    <property type="match status" value="1"/>
</dbReference>
<evidence type="ECO:0000313" key="9">
    <source>
        <dbReference type="EMBL" id="QBQ55015.1"/>
    </source>
</evidence>
<dbReference type="OrthoDB" id="9802309at2"/>
<dbReference type="GO" id="GO:1990481">
    <property type="term" value="P:mRNA pseudouridine synthesis"/>
    <property type="evidence" value="ECO:0007669"/>
    <property type="project" value="TreeGrafter"/>
</dbReference>
<accession>A0A4V1AW11</accession>
<evidence type="ECO:0000256" key="2">
    <source>
        <dbReference type="ARBA" id="ARBA00005642"/>
    </source>
</evidence>
<keyword evidence="10" id="KW-1185">Reference proteome</keyword>
<dbReference type="InterPro" id="IPR014780">
    <property type="entry name" value="tRNA_psdUridine_synth_TruB"/>
</dbReference>
<evidence type="ECO:0000259" key="8">
    <source>
        <dbReference type="Pfam" id="PF16198"/>
    </source>
</evidence>
<dbReference type="InterPro" id="IPR002501">
    <property type="entry name" value="PsdUridine_synth_N"/>
</dbReference>
<dbReference type="GO" id="GO:0031119">
    <property type="term" value="P:tRNA pseudouridine synthesis"/>
    <property type="evidence" value="ECO:0007669"/>
    <property type="project" value="UniProtKB-UniRule"/>
</dbReference>
<dbReference type="GO" id="GO:0003723">
    <property type="term" value="F:RNA binding"/>
    <property type="evidence" value="ECO:0007669"/>
    <property type="project" value="InterPro"/>
</dbReference>
<dbReference type="KEGG" id="nwr:E3U44_11185"/>
<dbReference type="FunFam" id="2.30.130.10:FF:000012">
    <property type="entry name" value="tRNA pseudouridine synthase B"/>
    <property type="match status" value="1"/>
</dbReference>
<dbReference type="HAMAP" id="MF_01080">
    <property type="entry name" value="TruB_bact"/>
    <property type="match status" value="1"/>
</dbReference>
<dbReference type="SUPFAM" id="SSF88697">
    <property type="entry name" value="PUA domain-like"/>
    <property type="match status" value="1"/>
</dbReference>
<keyword evidence="3 5" id="KW-0819">tRNA processing</keyword>
<dbReference type="AlphaFoldDB" id="A0A4V1AW11"/>
<dbReference type="PANTHER" id="PTHR13767">
    <property type="entry name" value="TRNA-PSEUDOURIDINE SYNTHASE"/>
    <property type="match status" value="1"/>
</dbReference>
<dbReference type="Pfam" id="PF16198">
    <property type="entry name" value="TruB_C_2"/>
    <property type="match status" value="1"/>
</dbReference>
<dbReference type="Proteomes" id="UP000294325">
    <property type="component" value="Chromosome"/>
</dbReference>
<dbReference type="Pfam" id="PF09157">
    <property type="entry name" value="TruB-C_2"/>
    <property type="match status" value="1"/>
</dbReference>
<evidence type="ECO:0000256" key="3">
    <source>
        <dbReference type="ARBA" id="ARBA00022694"/>
    </source>
</evidence>
<protein>
    <recommendedName>
        <fullName evidence="5">tRNA pseudouridine synthase B</fullName>
        <ecNumber evidence="5">5.4.99.25</ecNumber>
    </recommendedName>
    <alternativeName>
        <fullName evidence="5">tRNA pseudouridine(55) synthase</fullName>
        <shortName evidence="5">Psi55 synthase</shortName>
    </alternativeName>
    <alternativeName>
        <fullName evidence="5">tRNA pseudouridylate synthase</fullName>
    </alternativeName>
    <alternativeName>
        <fullName evidence="5">tRNA-uridine isomerase</fullName>
    </alternativeName>
</protein>
<dbReference type="InterPro" id="IPR015240">
    <property type="entry name" value="tRNA_sdUridine_synth_fam1_C"/>
</dbReference>
<feature type="domain" description="tRNA pseudouridine synthase II TruB subfamily 1 C-terminal" evidence="7">
    <location>
        <begin position="247"/>
        <end position="303"/>
    </location>
</feature>
<dbReference type="EMBL" id="CP038033">
    <property type="protein sequence ID" value="QBQ55015.1"/>
    <property type="molecule type" value="Genomic_DNA"/>
</dbReference>
<name>A0A4V1AW11_9GAMM</name>
<dbReference type="InterPro" id="IPR015947">
    <property type="entry name" value="PUA-like_sf"/>
</dbReference>
<dbReference type="InterPro" id="IPR032819">
    <property type="entry name" value="TruB_C"/>
</dbReference>
<organism evidence="9 10">
    <name type="scientific">Nitrosococcus wardiae</name>
    <dbReference type="NCBI Taxonomy" id="1814290"/>
    <lineage>
        <taxon>Bacteria</taxon>
        <taxon>Pseudomonadati</taxon>
        <taxon>Pseudomonadota</taxon>
        <taxon>Gammaproteobacteria</taxon>
        <taxon>Chromatiales</taxon>
        <taxon>Chromatiaceae</taxon>
        <taxon>Nitrosococcus</taxon>
    </lineage>
</organism>
<dbReference type="CDD" id="cd21152">
    <property type="entry name" value="PUA_TruB_bacterial"/>
    <property type="match status" value="1"/>
</dbReference>
<dbReference type="PANTHER" id="PTHR13767:SF2">
    <property type="entry name" value="PSEUDOURIDYLATE SYNTHASE TRUB1"/>
    <property type="match status" value="1"/>
</dbReference>